<dbReference type="EMBL" id="JBHSDY010000002">
    <property type="protein sequence ID" value="MFC4297249.1"/>
    <property type="molecule type" value="Genomic_DNA"/>
</dbReference>
<organism evidence="4 5">
    <name type="scientific">Castellaniella hirudinis</name>
    <dbReference type="NCBI Taxonomy" id="1144617"/>
    <lineage>
        <taxon>Bacteria</taxon>
        <taxon>Pseudomonadati</taxon>
        <taxon>Pseudomonadota</taxon>
        <taxon>Betaproteobacteria</taxon>
        <taxon>Burkholderiales</taxon>
        <taxon>Alcaligenaceae</taxon>
        <taxon>Castellaniella</taxon>
    </lineage>
</organism>
<evidence type="ECO:0000259" key="3">
    <source>
        <dbReference type="Pfam" id="PF02657"/>
    </source>
</evidence>
<feature type="region of interest" description="Disordered" evidence="2">
    <location>
        <begin position="144"/>
        <end position="163"/>
    </location>
</feature>
<accession>A0ABV8RVC1</accession>
<gene>
    <name evidence="4" type="ORF">ACFO0J_04245</name>
</gene>
<proteinExistence type="inferred from homology"/>
<protein>
    <submittedName>
        <fullName evidence="4">SufE family protein</fullName>
    </submittedName>
</protein>
<dbReference type="Pfam" id="PF02657">
    <property type="entry name" value="SufE"/>
    <property type="match status" value="1"/>
</dbReference>
<evidence type="ECO:0000313" key="4">
    <source>
        <dbReference type="EMBL" id="MFC4297249.1"/>
    </source>
</evidence>
<comment type="caution">
    <text evidence="4">The sequence shown here is derived from an EMBL/GenBank/DDBJ whole genome shotgun (WGS) entry which is preliminary data.</text>
</comment>
<evidence type="ECO:0000256" key="1">
    <source>
        <dbReference type="ARBA" id="ARBA00010282"/>
    </source>
</evidence>
<dbReference type="SUPFAM" id="SSF82649">
    <property type="entry name" value="SufE/NifU"/>
    <property type="match status" value="1"/>
</dbReference>
<dbReference type="Proteomes" id="UP001595756">
    <property type="component" value="Unassembled WGS sequence"/>
</dbReference>
<evidence type="ECO:0000313" key="5">
    <source>
        <dbReference type="Proteomes" id="UP001595756"/>
    </source>
</evidence>
<dbReference type="PANTHER" id="PTHR43597:SF5">
    <property type="entry name" value="SUFE-LIKE PROTEIN 2, CHLOROPLASTIC"/>
    <property type="match status" value="1"/>
</dbReference>
<feature type="domain" description="Fe-S metabolism associated" evidence="3">
    <location>
        <begin position="20"/>
        <end position="138"/>
    </location>
</feature>
<sequence>MTTPSQPHVDQEEIQAQLVQDFVCLPDWPQRYQYLIDLGRKLQQFPQEFRVEQNEVHGCQASVWLKPDCRGGRIYFTGTSDSLIVAGLMALLFRIYSGRTFCDVLTTSPWSLKEMGLHHHLSPQRATGLAGMVERMREFALGCSQQSPSSNTCTHGNLDHAAN</sequence>
<feature type="compositionally biased region" description="Polar residues" evidence="2">
    <location>
        <begin position="144"/>
        <end position="155"/>
    </location>
</feature>
<dbReference type="RefSeq" id="WP_376811804.1">
    <property type="nucleotide sequence ID" value="NZ_JBHSDY010000002.1"/>
</dbReference>
<dbReference type="InterPro" id="IPR003808">
    <property type="entry name" value="Fe-S_metab-assoc_dom"/>
</dbReference>
<keyword evidence="5" id="KW-1185">Reference proteome</keyword>
<dbReference type="PANTHER" id="PTHR43597">
    <property type="entry name" value="SULFUR ACCEPTOR PROTEIN CSDE"/>
    <property type="match status" value="1"/>
</dbReference>
<reference evidence="5" key="1">
    <citation type="journal article" date="2019" name="Int. J. Syst. Evol. Microbiol.">
        <title>The Global Catalogue of Microorganisms (GCM) 10K type strain sequencing project: providing services to taxonomists for standard genome sequencing and annotation.</title>
        <authorList>
            <consortium name="The Broad Institute Genomics Platform"/>
            <consortium name="The Broad Institute Genome Sequencing Center for Infectious Disease"/>
            <person name="Wu L."/>
            <person name="Ma J."/>
        </authorList>
    </citation>
    <scope>NUCLEOTIDE SEQUENCE [LARGE SCALE GENOMIC DNA]</scope>
    <source>
        <strain evidence="5">CGMCC 1.19029</strain>
    </source>
</reference>
<comment type="similarity">
    <text evidence="1">Belongs to the SufE family.</text>
</comment>
<evidence type="ECO:0000256" key="2">
    <source>
        <dbReference type="SAM" id="MobiDB-lite"/>
    </source>
</evidence>
<dbReference type="Gene3D" id="3.90.1010.10">
    <property type="match status" value="1"/>
</dbReference>
<name>A0ABV8RVC1_9BURK</name>